<reference evidence="2 3" key="1">
    <citation type="submission" date="2014-04" db="EMBL/GenBank/DDBJ databases">
        <authorList>
            <consortium name="DOE Joint Genome Institute"/>
            <person name="Kuo A."/>
            <person name="Gay G."/>
            <person name="Dore J."/>
            <person name="Kohler A."/>
            <person name="Nagy L.G."/>
            <person name="Floudas D."/>
            <person name="Copeland A."/>
            <person name="Barry K.W."/>
            <person name="Cichocki N."/>
            <person name="Veneault-Fourrey C."/>
            <person name="LaButti K."/>
            <person name="Lindquist E.A."/>
            <person name="Lipzen A."/>
            <person name="Lundell T."/>
            <person name="Morin E."/>
            <person name="Murat C."/>
            <person name="Sun H."/>
            <person name="Tunlid A."/>
            <person name="Henrissat B."/>
            <person name="Grigoriev I.V."/>
            <person name="Hibbett D.S."/>
            <person name="Martin F."/>
            <person name="Nordberg H.P."/>
            <person name="Cantor M.N."/>
            <person name="Hua S.X."/>
        </authorList>
    </citation>
    <scope>NUCLEOTIDE SEQUENCE [LARGE SCALE GENOMIC DNA]</scope>
    <source>
        <strain evidence="3">h7</strain>
    </source>
</reference>
<dbReference type="PROSITE" id="PS51257">
    <property type="entry name" value="PROKAR_LIPOPROTEIN"/>
    <property type="match status" value="1"/>
</dbReference>
<organism evidence="2 3">
    <name type="scientific">Hebeloma cylindrosporum</name>
    <dbReference type="NCBI Taxonomy" id="76867"/>
    <lineage>
        <taxon>Eukaryota</taxon>
        <taxon>Fungi</taxon>
        <taxon>Dikarya</taxon>
        <taxon>Basidiomycota</taxon>
        <taxon>Agaricomycotina</taxon>
        <taxon>Agaricomycetes</taxon>
        <taxon>Agaricomycetidae</taxon>
        <taxon>Agaricales</taxon>
        <taxon>Agaricineae</taxon>
        <taxon>Hymenogastraceae</taxon>
        <taxon>Hebeloma</taxon>
    </lineage>
</organism>
<dbReference type="HOGENOM" id="CLU_2027010_0_0_1"/>
<gene>
    <name evidence="2" type="ORF">M413DRAFT_407945</name>
</gene>
<dbReference type="OrthoDB" id="3036279at2759"/>
<proteinExistence type="predicted"/>
<accession>A0A0C3CZW1</accession>
<feature type="chain" id="PRO_5002162892" evidence="1">
    <location>
        <begin position="22"/>
        <end position="122"/>
    </location>
</feature>
<reference evidence="3" key="2">
    <citation type="submission" date="2015-01" db="EMBL/GenBank/DDBJ databases">
        <title>Evolutionary Origins and Diversification of the Mycorrhizal Mutualists.</title>
        <authorList>
            <consortium name="DOE Joint Genome Institute"/>
            <consortium name="Mycorrhizal Genomics Consortium"/>
            <person name="Kohler A."/>
            <person name="Kuo A."/>
            <person name="Nagy L.G."/>
            <person name="Floudas D."/>
            <person name="Copeland A."/>
            <person name="Barry K.W."/>
            <person name="Cichocki N."/>
            <person name="Veneault-Fourrey C."/>
            <person name="LaButti K."/>
            <person name="Lindquist E.A."/>
            <person name="Lipzen A."/>
            <person name="Lundell T."/>
            <person name="Morin E."/>
            <person name="Murat C."/>
            <person name="Riley R."/>
            <person name="Ohm R."/>
            <person name="Sun H."/>
            <person name="Tunlid A."/>
            <person name="Henrissat B."/>
            <person name="Grigoriev I.V."/>
            <person name="Hibbett D.S."/>
            <person name="Martin F."/>
        </authorList>
    </citation>
    <scope>NUCLEOTIDE SEQUENCE [LARGE SCALE GENOMIC DNA]</scope>
    <source>
        <strain evidence="3">h7</strain>
    </source>
</reference>
<keyword evidence="3" id="KW-1185">Reference proteome</keyword>
<name>A0A0C3CZW1_HEBCY</name>
<dbReference type="EMBL" id="KN831768">
    <property type="protein sequence ID" value="KIM49689.1"/>
    <property type="molecule type" value="Genomic_DNA"/>
</dbReference>
<evidence type="ECO:0000313" key="2">
    <source>
        <dbReference type="EMBL" id="KIM49689.1"/>
    </source>
</evidence>
<evidence type="ECO:0000256" key="1">
    <source>
        <dbReference type="SAM" id="SignalP"/>
    </source>
</evidence>
<keyword evidence="1" id="KW-0732">Signal</keyword>
<dbReference type="AlphaFoldDB" id="A0A0C3CZW1"/>
<feature type="signal peptide" evidence="1">
    <location>
        <begin position="1"/>
        <end position="21"/>
    </location>
</feature>
<dbReference type="Proteomes" id="UP000053424">
    <property type="component" value="Unassembled WGS sequence"/>
</dbReference>
<sequence length="122" mass="12677">MKFSIAIFALLTAGFVQTAVGISCGSKCAACWLDNNSDGVDTKFSCNGSDCGDNCPAGYSGIHCADSARCNLVDQQTFVAAKDLTADTLTAVTNLARVHVGSRIRMSTKVTATGLASDYLVI</sequence>
<protein>
    <submittedName>
        <fullName evidence="2">Uncharacterized protein</fullName>
    </submittedName>
</protein>
<evidence type="ECO:0000313" key="3">
    <source>
        <dbReference type="Proteomes" id="UP000053424"/>
    </source>
</evidence>